<gene>
    <name evidence="13" type="ORF">HYDPIDRAFT_101016</name>
</gene>
<dbReference type="GO" id="GO:0019706">
    <property type="term" value="F:protein-cysteine S-palmitoyltransferase activity"/>
    <property type="evidence" value="ECO:0007669"/>
    <property type="project" value="UniProtKB-EC"/>
</dbReference>
<keyword evidence="8 11" id="KW-0012">Acyltransferase</keyword>
<keyword evidence="5 11" id="KW-0472">Membrane</keyword>
<proteinExistence type="inferred from homology"/>
<dbReference type="EMBL" id="KN839893">
    <property type="protein sequence ID" value="KIJ59224.1"/>
    <property type="molecule type" value="Genomic_DNA"/>
</dbReference>
<keyword evidence="3 11" id="KW-0812">Transmembrane</keyword>
<protein>
    <recommendedName>
        <fullName evidence="11">Palmitoyltransferase</fullName>
        <ecNumber evidence="11">2.3.1.225</ecNumber>
    </recommendedName>
</protein>
<evidence type="ECO:0000313" key="13">
    <source>
        <dbReference type="EMBL" id="KIJ59224.1"/>
    </source>
</evidence>
<comment type="subcellular location">
    <subcellularLocation>
        <location evidence="1">Membrane</location>
        <topology evidence="1">Multi-pass membrane protein</topology>
    </subcellularLocation>
</comment>
<evidence type="ECO:0000256" key="7">
    <source>
        <dbReference type="ARBA" id="ARBA00023288"/>
    </source>
</evidence>
<evidence type="ECO:0000256" key="10">
    <source>
        <dbReference type="ARBA" id="ARBA00048048"/>
    </source>
</evidence>
<keyword evidence="4 11" id="KW-1133">Transmembrane helix</keyword>
<evidence type="ECO:0000256" key="5">
    <source>
        <dbReference type="ARBA" id="ARBA00023136"/>
    </source>
</evidence>
<dbReference type="Pfam" id="PF01529">
    <property type="entry name" value="DHHC"/>
    <property type="match status" value="1"/>
</dbReference>
<evidence type="ECO:0000256" key="1">
    <source>
        <dbReference type="ARBA" id="ARBA00004141"/>
    </source>
</evidence>
<name>A0A0C9V1Y1_9AGAM</name>
<comment type="domain">
    <text evidence="11">The DHHC domain is required for palmitoyltransferase activity.</text>
</comment>
<evidence type="ECO:0000256" key="8">
    <source>
        <dbReference type="ARBA" id="ARBA00023315"/>
    </source>
</evidence>
<reference evidence="13 14" key="1">
    <citation type="submission" date="2014-04" db="EMBL/GenBank/DDBJ databases">
        <title>Evolutionary Origins and Diversification of the Mycorrhizal Mutualists.</title>
        <authorList>
            <consortium name="DOE Joint Genome Institute"/>
            <consortium name="Mycorrhizal Genomics Consortium"/>
            <person name="Kohler A."/>
            <person name="Kuo A."/>
            <person name="Nagy L.G."/>
            <person name="Floudas D."/>
            <person name="Copeland A."/>
            <person name="Barry K.W."/>
            <person name="Cichocki N."/>
            <person name="Veneault-Fourrey C."/>
            <person name="LaButti K."/>
            <person name="Lindquist E.A."/>
            <person name="Lipzen A."/>
            <person name="Lundell T."/>
            <person name="Morin E."/>
            <person name="Murat C."/>
            <person name="Riley R."/>
            <person name="Ohm R."/>
            <person name="Sun H."/>
            <person name="Tunlid A."/>
            <person name="Henrissat B."/>
            <person name="Grigoriev I.V."/>
            <person name="Hibbett D.S."/>
            <person name="Martin F."/>
        </authorList>
    </citation>
    <scope>NUCLEOTIDE SEQUENCE [LARGE SCALE GENOMIC DNA]</scope>
    <source>
        <strain evidence="13 14">MD-312</strain>
    </source>
</reference>
<evidence type="ECO:0000256" key="11">
    <source>
        <dbReference type="RuleBase" id="RU079119"/>
    </source>
</evidence>
<dbReference type="InterPro" id="IPR039859">
    <property type="entry name" value="PFA4/ZDH16/20/ERF2-like"/>
</dbReference>
<dbReference type="PROSITE" id="PS50216">
    <property type="entry name" value="DHHC"/>
    <property type="match status" value="1"/>
</dbReference>
<sequence>MKHHSITWYLCVAEVGVIYATSITVLITLLLALYVYLCGISPSINQRSTPDRDTMSDLYECGDHQGSLMVCSKGGCFQSWKPPRAHHCSTCGVCRPNYDHHCPWLGNCVTLDGMKEFLLLLYLSPCVLFVGAAPVIRTLARHAISAYHASRSDVWAKEIWWDWLGSWFFFGGPIGRPIFGTLLGYSVLQVTQEPLGLPGQAIEQPLLSIAIVAGIALLMSVFSLTLAIVTTRNILRGQTTVEALKSQSRRDILLFVPQGIFLEEPSSNLSMVPSGRVLRLSYDTRLYDLGWRRNWQTVMQKPLFAPLFPNSRLASTQS</sequence>
<evidence type="ECO:0000256" key="3">
    <source>
        <dbReference type="ARBA" id="ARBA00022692"/>
    </source>
</evidence>
<evidence type="ECO:0000313" key="14">
    <source>
        <dbReference type="Proteomes" id="UP000053820"/>
    </source>
</evidence>
<dbReference type="PANTHER" id="PTHR22883:SF23">
    <property type="entry name" value="PALMITOYLTRANSFERASE ZDHHC6"/>
    <property type="match status" value="1"/>
</dbReference>
<dbReference type="InterPro" id="IPR001594">
    <property type="entry name" value="Palmitoyltrfase_DHHC"/>
</dbReference>
<feature type="transmembrane region" description="Helical" evidence="11">
    <location>
        <begin position="119"/>
        <end position="140"/>
    </location>
</feature>
<keyword evidence="7" id="KW-0449">Lipoprotein</keyword>
<dbReference type="AlphaFoldDB" id="A0A0C9V1Y1"/>
<dbReference type="EC" id="2.3.1.225" evidence="11"/>
<dbReference type="OrthoDB" id="302728at2759"/>
<evidence type="ECO:0000256" key="9">
    <source>
        <dbReference type="ARBA" id="ARBA00038298"/>
    </source>
</evidence>
<feature type="domain" description="Palmitoyltransferase DHHC" evidence="12">
    <location>
        <begin position="78"/>
        <end position="246"/>
    </location>
</feature>
<dbReference type="GO" id="GO:0016020">
    <property type="term" value="C:membrane"/>
    <property type="evidence" value="ECO:0007669"/>
    <property type="project" value="UniProtKB-SubCell"/>
</dbReference>
<dbReference type="Proteomes" id="UP000053820">
    <property type="component" value="Unassembled WGS sequence"/>
</dbReference>
<dbReference type="GO" id="GO:0005794">
    <property type="term" value="C:Golgi apparatus"/>
    <property type="evidence" value="ECO:0007669"/>
    <property type="project" value="TreeGrafter"/>
</dbReference>
<dbReference type="GO" id="GO:0006612">
    <property type="term" value="P:protein targeting to membrane"/>
    <property type="evidence" value="ECO:0007669"/>
    <property type="project" value="TreeGrafter"/>
</dbReference>
<feature type="transmembrane region" description="Helical" evidence="11">
    <location>
        <begin position="206"/>
        <end position="229"/>
    </location>
</feature>
<organism evidence="13 14">
    <name type="scientific">Hydnomerulius pinastri MD-312</name>
    <dbReference type="NCBI Taxonomy" id="994086"/>
    <lineage>
        <taxon>Eukaryota</taxon>
        <taxon>Fungi</taxon>
        <taxon>Dikarya</taxon>
        <taxon>Basidiomycota</taxon>
        <taxon>Agaricomycotina</taxon>
        <taxon>Agaricomycetes</taxon>
        <taxon>Agaricomycetidae</taxon>
        <taxon>Boletales</taxon>
        <taxon>Boletales incertae sedis</taxon>
        <taxon>Leucogyrophana</taxon>
    </lineage>
</organism>
<evidence type="ECO:0000256" key="6">
    <source>
        <dbReference type="ARBA" id="ARBA00023139"/>
    </source>
</evidence>
<evidence type="ECO:0000259" key="12">
    <source>
        <dbReference type="Pfam" id="PF01529"/>
    </source>
</evidence>
<comment type="similarity">
    <text evidence="9">Belongs to the DHHC palmitoyltransferase family. PFA5 subfamily.</text>
</comment>
<dbReference type="GO" id="GO:0005783">
    <property type="term" value="C:endoplasmic reticulum"/>
    <property type="evidence" value="ECO:0007669"/>
    <property type="project" value="TreeGrafter"/>
</dbReference>
<keyword evidence="6" id="KW-0564">Palmitate</keyword>
<accession>A0A0C9V1Y1</accession>
<comment type="catalytic activity">
    <reaction evidence="10 11">
        <text>L-cysteinyl-[protein] + hexadecanoyl-CoA = S-hexadecanoyl-L-cysteinyl-[protein] + CoA</text>
        <dbReference type="Rhea" id="RHEA:36683"/>
        <dbReference type="Rhea" id="RHEA-COMP:10131"/>
        <dbReference type="Rhea" id="RHEA-COMP:11032"/>
        <dbReference type="ChEBI" id="CHEBI:29950"/>
        <dbReference type="ChEBI" id="CHEBI:57287"/>
        <dbReference type="ChEBI" id="CHEBI:57379"/>
        <dbReference type="ChEBI" id="CHEBI:74151"/>
        <dbReference type="EC" id="2.3.1.225"/>
    </reaction>
</comment>
<feature type="transmembrane region" description="Helical" evidence="11">
    <location>
        <begin position="7"/>
        <end position="37"/>
    </location>
</feature>
<dbReference type="HOGENOM" id="CLU_051554_0_0_1"/>
<evidence type="ECO:0000256" key="4">
    <source>
        <dbReference type="ARBA" id="ARBA00022989"/>
    </source>
</evidence>
<keyword evidence="2 11" id="KW-0808">Transferase</keyword>
<evidence type="ECO:0000256" key="2">
    <source>
        <dbReference type="ARBA" id="ARBA00022679"/>
    </source>
</evidence>
<dbReference type="PANTHER" id="PTHR22883">
    <property type="entry name" value="ZINC FINGER DHHC DOMAIN CONTAINING PROTEIN"/>
    <property type="match status" value="1"/>
</dbReference>
<keyword evidence="14" id="KW-1185">Reference proteome</keyword>